<keyword evidence="1" id="KW-1133">Transmembrane helix</keyword>
<dbReference type="EMBL" id="MORL01000002">
    <property type="protein sequence ID" value="OIN60368.1"/>
    <property type="molecule type" value="Genomic_DNA"/>
</dbReference>
<dbReference type="InterPro" id="IPR017259">
    <property type="entry name" value="UCP037672"/>
</dbReference>
<keyword evidence="1" id="KW-0472">Membrane</keyword>
<organism evidence="2 3">
    <name type="scientific">Arsenicibacter rosenii</name>
    <dbReference type="NCBI Taxonomy" id="1750698"/>
    <lineage>
        <taxon>Bacteria</taxon>
        <taxon>Pseudomonadati</taxon>
        <taxon>Bacteroidota</taxon>
        <taxon>Cytophagia</taxon>
        <taxon>Cytophagales</taxon>
        <taxon>Spirosomataceae</taxon>
        <taxon>Arsenicibacter</taxon>
    </lineage>
</organism>
<dbReference type="Proteomes" id="UP000181790">
    <property type="component" value="Unassembled WGS sequence"/>
</dbReference>
<sequence length="101" mass="10759">MAALILSVVGIFFTLSGALVWYTKWPNLIAGYDKNAFTNPKAAAVWTGKCLTVTGLLALCLAGGGLCFSGKQTDLYLFIAFMLGSMLTGVVMLAGIQRYVK</sequence>
<dbReference type="AlphaFoldDB" id="A0A1S2VRD6"/>
<accession>A0A1S2VRD6</accession>
<feature type="transmembrane region" description="Helical" evidence="1">
    <location>
        <begin position="42"/>
        <end position="68"/>
    </location>
</feature>
<evidence type="ECO:0000256" key="1">
    <source>
        <dbReference type="SAM" id="Phobius"/>
    </source>
</evidence>
<evidence type="ECO:0008006" key="4">
    <source>
        <dbReference type="Google" id="ProtNLM"/>
    </source>
</evidence>
<proteinExistence type="predicted"/>
<reference evidence="2 3" key="1">
    <citation type="submission" date="2016-10" db="EMBL/GenBank/DDBJ databases">
        <title>Arsenicibacter rosenii gen. nov., sp. nov., an efficient arsenic-methylating bacterium isolated from an arsenic-contaminated paddy soil.</title>
        <authorList>
            <person name="Huang K."/>
        </authorList>
    </citation>
    <scope>NUCLEOTIDE SEQUENCE [LARGE SCALE GENOMIC DNA]</scope>
    <source>
        <strain evidence="2 3">SM-1</strain>
    </source>
</reference>
<protein>
    <recommendedName>
        <fullName evidence="4">DUF3784 domain-containing protein</fullName>
    </recommendedName>
</protein>
<evidence type="ECO:0000313" key="2">
    <source>
        <dbReference type="EMBL" id="OIN60368.1"/>
    </source>
</evidence>
<dbReference type="RefSeq" id="WP_071502161.1">
    <property type="nucleotide sequence ID" value="NZ_MORL01000002.1"/>
</dbReference>
<gene>
    <name evidence="2" type="ORF">BLX24_05960</name>
</gene>
<evidence type="ECO:0000313" key="3">
    <source>
        <dbReference type="Proteomes" id="UP000181790"/>
    </source>
</evidence>
<dbReference type="Pfam" id="PF12650">
    <property type="entry name" value="DUF3784"/>
    <property type="match status" value="1"/>
</dbReference>
<comment type="caution">
    <text evidence="2">The sequence shown here is derived from an EMBL/GenBank/DDBJ whole genome shotgun (WGS) entry which is preliminary data.</text>
</comment>
<keyword evidence="1" id="KW-0812">Transmembrane</keyword>
<feature type="transmembrane region" description="Helical" evidence="1">
    <location>
        <begin position="75"/>
        <end position="96"/>
    </location>
</feature>
<name>A0A1S2VRD6_9BACT</name>
<keyword evidence="3" id="KW-1185">Reference proteome</keyword>